<sequence>MSRAKSLIDMIKGTKNESGDDDDEISNRRRGGTWIDPHHVDAASKNLKRTQSFYKKASNASSVEDQEYWLARVFNKNAVAKRISSGFYNKEAKAGVVGVDDVEDLSASLVTGNPRASGRVTTKDHTRNPEEIFAANQIVKALYDTIDKKWPGRPQNKMVLTYFLKVNKADHLINFKLPYDDRVEEIISSIEKYARDNNSKITWTTPKQFQNFSGIEDRMYAKVMQFLADNAVELGALIIRGKK</sequence>
<reference evidence="2 3" key="1">
    <citation type="submission" date="2020-01" db="EMBL/GenBank/DDBJ databases">
        <title>Patterns of diversity and host range of bacteriophage communities associated with bean-nodulatin bacteria.</title>
        <authorList>
            <person name="Vann Cauwenberghe J."/>
            <person name="Santamaria R.I."/>
            <person name="Bustos P."/>
            <person name="Juarez S."/>
            <person name="Gonzalez V."/>
        </authorList>
    </citation>
    <scope>NUCLEOTIDE SEQUENCE [LARGE SCALE GENOMIC DNA]</scope>
    <source>
        <strain evidence="3">RHph</strain>
    </source>
</reference>
<feature type="region of interest" description="Disordered" evidence="1">
    <location>
        <begin position="1"/>
        <end position="37"/>
    </location>
</feature>
<protein>
    <submittedName>
        <fullName evidence="2">Uncharacterized protein</fullName>
    </submittedName>
</protein>
<organism evidence="2 3">
    <name type="scientific">Rhizobium phage RHph_Y65</name>
    <dbReference type="NCBI Taxonomy" id="2509785"/>
    <lineage>
        <taxon>Viruses</taxon>
        <taxon>Duplodnaviria</taxon>
        <taxon>Heunggongvirae</taxon>
        <taxon>Uroviricota</taxon>
        <taxon>Caudoviricetes</taxon>
        <taxon>Kleczkowskaviridae</taxon>
        <taxon>Cuauhnahuacvirus</taxon>
        <taxon>Cuauhnahuacvirus Y65</taxon>
    </lineage>
</organism>
<dbReference type="Proteomes" id="UP000655883">
    <property type="component" value="Segment"/>
</dbReference>
<evidence type="ECO:0000313" key="3">
    <source>
        <dbReference type="Proteomes" id="UP000655883"/>
    </source>
</evidence>
<name>A0A7S5R849_9CAUD</name>
<proteinExistence type="predicted"/>
<dbReference type="EMBL" id="MN988525">
    <property type="protein sequence ID" value="QIG72860.1"/>
    <property type="molecule type" value="Genomic_DNA"/>
</dbReference>
<evidence type="ECO:0000313" key="2">
    <source>
        <dbReference type="EMBL" id="QIG72860.1"/>
    </source>
</evidence>
<keyword evidence="3" id="KW-1185">Reference proteome</keyword>
<evidence type="ECO:0000256" key="1">
    <source>
        <dbReference type="SAM" id="MobiDB-lite"/>
    </source>
</evidence>
<accession>A0A7S5R849</accession>
<gene>
    <name evidence="2" type="ORF">EVB97_322</name>
</gene>